<feature type="coiled-coil region" evidence="3">
    <location>
        <begin position="110"/>
        <end position="158"/>
    </location>
</feature>
<evidence type="ECO:0000313" key="9">
    <source>
        <dbReference type="Proteomes" id="UP000604825"/>
    </source>
</evidence>
<feature type="domain" description="DUF641" evidence="6">
    <location>
        <begin position="33"/>
        <end position="158"/>
    </location>
</feature>
<name>A0A811RH45_9POAL</name>
<dbReference type="EMBL" id="CAJGYO010000014">
    <property type="protein sequence ID" value="CAD6269159.1"/>
    <property type="molecule type" value="Genomic_DNA"/>
</dbReference>
<protein>
    <submittedName>
        <fullName evidence="8">Uncharacterized protein</fullName>
    </submittedName>
</protein>
<dbReference type="InterPro" id="IPR000184">
    <property type="entry name" value="Bac_surfAg_D15"/>
</dbReference>
<dbReference type="GO" id="GO:0009959">
    <property type="term" value="P:negative gravitropism"/>
    <property type="evidence" value="ECO:0007669"/>
    <property type="project" value="InterPro"/>
</dbReference>
<reference evidence="8" key="1">
    <citation type="submission" date="2020-10" db="EMBL/GenBank/DDBJ databases">
        <authorList>
            <person name="Han B."/>
            <person name="Lu T."/>
            <person name="Zhao Q."/>
            <person name="Huang X."/>
            <person name="Zhao Y."/>
        </authorList>
    </citation>
    <scope>NUCLEOTIDE SEQUENCE</scope>
</reference>
<dbReference type="GO" id="GO:0009639">
    <property type="term" value="P:response to red or far red light"/>
    <property type="evidence" value="ECO:0007669"/>
    <property type="project" value="InterPro"/>
</dbReference>
<comment type="caution">
    <text evidence="8">The sequence shown here is derived from an EMBL/GenBank/DDBJ whole genome shotgun (WGS) entry which is preliminary data.</text>
</comment>
<dbReference type="Gene3D" id="2.40.160.50">
    <property type="entry name" value="membrane protein fhac: a member of the omp85/tpsb transporter family"/>
    <property type="match status" value="2"/>
</dbReference>
<dbReference type="InterPro" id="IPR040225">
    <property type="entry name" value="GIL1-like"/>
</dbReference>
<dbReference type="InterPro" id="IPR006943">
    <property type="entry name" value="DUF641_pln"/>
</dbReference>
<feature type="region of interest" description="Disordered" evidence="4">
    <location>
        <begin position="1"/>
        <end position="24"/>
    </location>
</feature>
<organism evidence="8 9">
    <name type="scientific">Miscanthus lutarioriparius</name>
    <dbReference type="NCBI Taxonomy" id="422564"/>
    <lineage>
        <taxon>Eukaryota</taxon>
        <taxon>Viridiplantae</taxon>
        <taxon>Streptophyta</taxon>
        <taxon>Embryophyta</taxon>
        <taxon>Tracheophyta</taxon>
        <taxon>Spermatophyta</taxon>
        <taxon>Magnoliopsida</taxon>
        <taxon>Liliopsida</taxon>
        <taxon>Poales</taxon>
        <taxon>Poaceae</taxon>
        <taxon>PACMAD clade</taxon>
        <taxon>Panicoideae</taxon>
        <taxon>Andropogonodae</taxon>
        <taxon>Andropogoneae</taxon>
        <taxon>Saccharinae</taxon>
        <taxon>Miscanthus</taxon>
    </lineage>
</organism>
<evidence type="ECO:0000313" key="8">
    <source>
        <dbReference type="EMBL" id="CAD6269159.1"/>
    </source>
</evidence>
<accession>A0A811RH45</accession>
<evidence type="ECO:0000256" key="1">
    <source>
        <dbReference type="ARBA" id="ARBA00004370"/>
    </source>
</evidence>
<dbReference type="OrthoDB" id="1915848at2759"/>
<keyword evidence="9" id="KW-1185">Reference proteome</keyword>
<feature type="domain" description="Bacterial surface antigen (D15)" evidence="5">
    <location>
        <begin position="662"/>
        <end position="933"/>
    </location>
</feature>
<feature type="region of interest" description="Disordered" evidence="4">
    <location>
        <begin position="431"/>
        <end position="485"/>
    </location>
</feature>
<keyword evidence="3" id="KW-0175">Coiled coil</keyword>
<feature type="compositionally biased region" description="Polar residues" evidence="4">
    <location>
        <begin position="7"/>
        <end position="19"/>
    </location>
</feature>
<dbReference type="Pfam" id="PF24994">
    <property type="entry name" value="GIL1_IRKI_C"/>
    <property type="match status" value="1"/>
</dbReference>
<dbReference type="Pfam" id="PF04859">
    <property type="entry name" value="DUF641"/>
    <property type="match status" value="1"/>
</dbReference>
<keyword evidence="2" id="KW-0472">Membrane</keyword>
<dbReference type="Pfam" id="PF01103">
    <property type="entry name" value="Omp85"/>
    <property type="match status" value="1"/>
</dbReference>
<evidence type="ECO:0000256" key="4">
    <source>
        <dbReference type="SAM" id="MobiDB-lite"/>
    </source>
</evidence>
<evidence type="ECO:0000256" key="3">
    <source>
        <dbReference type="SAM" id="Coils"/>
    </source>
</evidence>
<comment type="subcellular location">
    <subcellularLocation>
        <location evidence="1">Membrane</location>
    </subcellularLocation>
</comment>
<dbReference type="PANTHER" id="PTHR31161">
    <property type="entry name" value="PROTEIN GRAVITROPIC IN THE LIGHT 1"/>
    <property type="match status" value="1"/>
</dbReference>
<dbReference type="FunFam" id="2.40.160.50:FF:000005">
    <property type="entry name" value="Outer membrane OMP85 family protein"/>
    <property type="match status" value="1"/>
</dbReference>
<dbReference type="AlphaFoldDB" id="A0A811RH45"/>
<dbReference type="InterPro" id="IPR056813">
    <property type="entry name" value="GIL1_IRKI_C"/>
</dbReference>
<sequence length="1110" mass="123411">MIHPGSKESQNYDINNQRVHPQPIDENMNQNGDSMDTMIGRIFNNISSLKSAYIQLQEAHTPYDPDKIQEADKLVIEELTKLSELKHAYREKHPKPIAASPQDSRLLSEIQEQQNLLKTYEVMVKKFQSQIQTRDTEITHLQQQIDEAKLRKSKLEKKLKQRGLLNKESEESDEEENYFSIELTPSLFTSAVDNAHQSIHDFSKPLINMMKAAGWDLDGAANAIEPGVVYTRRAHKKFAFESYICQRMFSGFQEESFSVKDSNISVSNEAFFHQFLAVRAMDPLDVLSQNPDSIFGKFCRSKYLLLVHPKMEGSFFGNMDQRNYVMSGGHPRTPFYQAFLKLAKSIWLLHRLAYSFDPKAKVFQVKRGSEFSEIHMESVVKSIIIEEGAERPKVGLMVMPGFLIGSSVIQSRVYLSDANHRQSLLSTAAMAVTSDSTHPPPSVTHDLDEDDDDEEFDDDGDDFDDEADDDDDGGEPPASSSEATRLEAVLRRLTADEVRIRVHQVTIRGCARTRRAAVEAAVGPDLARAATVRDLVRAAAAAGDRLRRLGTFDTVSITLDAAPPGIPGSAVVVLVDVAEARGRAAGDFGVFTNTQTRSCSLEGSVKLKNLFGFCETWDASGALELYKTAELSAGVQMPRIGAIPTPLMARISFLSEDWLKSSLKEHLMAVSVGLLSTMNHNLAYNLTWRKLTDPTRMSSNSVQEELGHSLLSSIKYAYKVDQRDSSIRPTRGYAFLSSSQVGGLAPGSKCSRFLRQEFDLRVALPLGVLNGALNAGVAAGVIHPLERASTGSVSPLLERFYLGGNRPLVCRLGGPSSLLGFKTKGLGATEFRTRDPNNSDIGTSPSPELNGLGGDIAVTAFADLSFNLPLKLLRELGIHGHAFVCAGNLGKLTDCDLRKFPVTDFLQTFRSSAGFGVVVPTRLFRIEVPWSWTLLLMLQNYVNYYLEKHVFWTAVPDALEIRSFSLEVSLKLKNLFGYYETWDTSGALELCHIAEISAEMPRLHARISFLLEDWLKSSLKEHTMGVSVGLLSTMNHSLAYNLMWRSLTDPARMSSNSIRQHLGHRLLSSIKYAYKVDQRDSSIRPTRGYAILSSSQVGCFAPGSKDSWYL</sequence>
<evidence type="ECO:0000259" key="6">
    <source>
        <dbReference type="Pfam" id="PF04859"/>
    </source>
</evidence>
<evidence type="ECO:0000259" key="7">
    <source>
        <dbReference type="Pfam" id="PF24994"/>
    </source>
</evidence>
<gene>
    <name evidence="8" type="ORF">NCGR_LOCUS52464</name>
</gene>
<evidence type="ECO:0000259" key="5">
    <source>
        <dbReference type="Pfam" id="PF01103"/>
    </source>
</evidence>
<proteinExistence type="predicted"/>
<feature type="domain" description="GIL1/IRKI C-terminal" evidence="7">
    <location>
        <begin position="362"/>
        <end position="414"/>
    </location>
</feature>
<dbReference type="GO" id="GO:0019867">
    <property type="term" value="C:outer membrane"/>
    <property type="evidence" value="ECO:0007669"/>
    <property type="project" value="InterPro"/>
</dbReference>
<evidence type="ECO:0000256" key="2">
    <source>
        <dbReference type="ARBA" id="ARBA00023136"/>
    </source>
</evidence>
<feature type="compositionally biased region" description="Acidic residues" evidence="4">
    <location>
        <begin position="447"/>
        <end position="474"/>
    </location>
</feature>
<dbReference type="Proteomes" id="UP000604825">
    <property type="component" value="Unassembled WGS sequence"/>
</dbReference>